<evidence type="ECO:0000256" key="1">
    <source>
        <dbReference type="ARBA" id="ARBA00022737"/>
    </source>
</evidence>
<evidence type="ECO:0000256" key="4">
    <source>
        <dbReference type="SAM" id="MobiDB-lite"/>
    </source>
</evidence>
<dbReference type="FunFam" id="1.25.40.10:FF:000330">
    <property type="entry name" value="Tetratricopeptide repeat (TPR)-like superfamily protein"/>
    <property type="match status" value="1"/>
</dbReference>
<accession>A0ABD1L2R0</accession>
<gene>
    <name evidence="5" type="ORF">Fmac_031675</name>
</gene>
<feature type="compositionally biased region" description="Polar residues" evidence="4">
    <location>
        <begin position="359"/>
        <end position="386"/>
    </location>
</feature>
<reference evidence="5 6" key="1">
    <citation type="submission" date="2024-08" db="EMBL/GenBank/DDBJ databases">
        <title>Insights into the chromosomal genome structure of Flemingia macrophylla.</title>
        <authorList>
            <person name="Ding Y."/>
            <person name="Zhao Y."/>
            <person name="Bi W."/>
            <person name="Wu M."/>
            <person name="Zhao G."/>
            <person name="Gong Y."/>
            <person name="Li W."/>
            <person name="Zhang P."/>
        </authorList>
    </citation>
    <scope>NUCLEOTIDE SEQUENCE [LARGE SCALE GENOMIC DNA]</scope>
    <source>
        <strain evidence="5">DYQJB</strain>
        <tissue evidence="5">Leaf</tissue>
    </source>
</reference>
<dbReference type="Gene3D" id="1.25.40.10">
    <property type="entry name" value="Tetratricopeptide repeat domain"/>
    <property type="match status" value="1"/>
</dbReference>
<dbReference type="InterPro" id="IPR019734">
    <property type="entry name" value="TPR_rpt"/>
</dbReference>
<dbReference type="InterPro" id="IPR013105">
    <property type="entry name" value="TPR_2"/>
</dbReference>
<name>A0ABD1L2R0_9FABA</name>
<feature type="region of interest" description="Disordered" evidence="4">
    <location>
        <begin position="359"/>
        <end position="396"/>
    </location>
</feature>
<dbReference type="PANTHER" id="PTHR45831:SF2">
    <property type="entry name" value="LD24721P"/>
    <property type="match status" value="1"/>
</dbReference>
<keyword evidence="2 3" id="KW-0802">TPR repeat</keyword>
<dbReference type="InterPro" id="IPR047150">
    <property type="entry name" value="SGT"/>
</dbReference>
<evidence type="ECO:0008006" key="7">
    <source>
        <dbReference type="Google" id="ProtNLM"/>
    </source>
</evidence>
<dbReference type="PROSITE" id="PS50005">
    <property type="entry name" value="TPR"/>
    <property type="match status" value="3"/>
</dbReference>
<comment type="caution">
    <text evidence="5">The sequence shown here is derived from an EMBL/GenBank/DDBJ whole genome shotgun (WGS) entry which is preliminary data.</text>
</comment>
<sequence>MAHNHIPTDSPLSRRIVRAFLHFLNSVEPSPGVDVEGIEVARDCLTEAFKLNTSLLAGDTVQFDSLIDIFKSLEANKICDASKSDVGPPRDSAAAASSSFSRDPVRGKNHSEASKSVDEDSTQGTHVFESKDELCEQFFAALDKNHYFGAAGLDDPEQQEKACRLFDNVFMEMERSGCYQLSLKSMAESLKSLGNKAMQSKHYSHAIDLYNGAIALYEKSAVYYCNRAAAYTQINKYTEAIQDCLRSIEIDPNYSKAYSRLGMAYYAQGNYRDAIDKGFRKALQLDPNSETVKENIRVAEGKLSEDQVHNQNPRPSQEFPYQSSQGSRSQAAPPPFSSMQFNPSDLANMFMNIAPNATNAHQGSHAQNPGPSQEFPNQSAQGSRSQAVPPPFSSVQFNPNDFANMFRNIAPNATNAHQGLHGHVREEDTNNGGGAREPEIRIGGNISVNLDQMPGDLPGAVRSMMEMLSGAVPPGQQDQMSGRRAPN</sequence>
<feature type="repeat" description="TPR" evidence="3">
    <location>
        <begin position="255"/>
        <end position="289"/>
    </location>
</feature>
<proteinExistence type="predicted"/>
<organism evidence="5 6">
    <name type="scientific">Flemingia macrophylla</name>
    <dbReference type="NCBI Taxonomy" id="520843"/>
    <lineage>
        <taxon>Eukaryota</taxon>
        <taxon>Viridiplantae</taxon>
        <taxon>Streptophyta</taxon>
        <taxon>Embryophyta</taxon>
        <taxon>Tracheophyta</taxon>
        <taxon>Spermatophyta</taxon>
        <taxon>Magnoliopsida</taxon>
        <taxon>eudicotyledons</taxon>
        <taxon>Gunneridae</taxon>
        <taxon>Pentapetalae</taxon>
        <taxon>rosids</taxon>
        <taxon>fabids</taxon>
        <taxon>Fabales</taxon>
        <taxon>Fabaceae</taxon>
        <taxon>Papilionoideae</taxon>
        <taxon>50 kb inversion clade</taxon>
        <taxon>NPAAA clade</taxon>
        <taxon>indigoferoid/millettioid clade</taxon>
        <taxon>Phaseoleae</taxon>
        <taxon>Flemingia</taxon>
    </lineage>
</organism>
<dbReference type="Gene3D" id="1.20.5.420">
    <property type="entry name" value="Immunoglobulin FC, subunit C"/>
    <property type="match status" value="1"/>
</dbReference>
<dbReference type="InterPro" id="IPR011990">
    <property type="entry name" value="TPR-like_helical_dom_sf"/>
</dbReference>
<feature type="compositionally biased region" description="Polar residues" evidence="4">
    <location>
        <begin position="309"/>
        <end position="330"/>
    </location>
</feature>
<feature type="repeat" description="TPR" evidence="3">
    <location>
        <begin position="221"/>
        <end position="254"/>
    </location>
</feature>
<evidence type="ECO:0000313" key="5">
    <source>
        <dbReference type="EMBL" id="KAL2317799.1"/>
    </source>
</evidence>
<keyword evidence="1" id="KW-0677">Repeat</keyword>
<dbReference type="SMART" id="SM00028">
    <property type="entry name" value="TPR"/>
    <property type="match status" value="3"/>
</dbReference>
<evidence type="ECO:0000256" key="2">
    <source>
        <dbReference type="ARBA" id="ARBA00022803"/>
    </source>
</evidence>
<feature type="compositionally biased region" description="Basic and acidic residues" evidence="4">
    <location>
        <begin position="103"/>
        <end position="118"/>
    </location>
</feature>
<dbReference type="PANTHER" id="PTHR45831">
    <property type="entry name" value="LD24721P"/>
    <property type="match status" value="1"/>
</dbReference>
<dbReference type="EMBL" id="JBGMDY010000011">
    <property type="protein sequence ID" value="KAL2317799.1"/>
    <property type="molecule type" value="Genomic_DNA"/>
</dbReference>
<dbReference type="SUPFAM" id="SSF48452">
    <property type="entry name" value="TPR-like"/>
    <property type="match status" value="1"/>
</dbReference>
<feature type="region of interest" description="Disordered" evidence="4">
    <location>
        <begin position="81"/>
        <end position="123"/>
    </location>
</feature>
<dbReference type="Proteomes" id="UP001603857">
    <property type="component" value="Unassembled WGS sequence"/>
</dbReference>
<evidence type="ECO:0000256" key="3">
    <source>
        <dbReference type="PROSITE-ProRule" id="PRU00339"/>
    </source>
</evidence>
<protein>
    <recommendedName>
        <fullName evidence="7">SGTA homodimerisation domain-containing protein</fullName>
    </recommendedName>
</protein>
<feature type="region of interest" description="Disordered" evidence="4">
    <location>
        <begin position="301"/>
        <end position="343"/>
    </location>
</feature>
<dbReference type="Pfam" id="PF07719">
    <property type="entry name" value="TPR_2"/>
    <property type="match status" value="1"/>
</dbReference>
<dbReference type="Pfam" id="PF00515">
    <property type="entry name" value="TPR_1"/>
    <property type="match status" value="1"/>
</dbReference>
<dbReference type="AlphaFoldDB" id="A0ABD1L2R0"/>
<keyword evidence="6" id="KW-1185">Reference proteome</keyword>
<feature type="repeat" description="TPR" evidence="3">
    <location>
        <begin position="187"/>
        <end position="220"/>
    </location>
</feature>
<evidence type="ECO:0000313" key="6">
    <source>
        <dbReference type="Proteomes" id="UP001603857"/>
    </source>
</evidence>
<dbReference type="FunFam" id="1.20.5.420:FF:000012">
    <property type="entry name" value="Small glutamine-rich tetratricopeptide repeat-containing protein alpha"/>
    <property type="match status" value="1"/>
</dbReference>